<feature type="region of interest" description="Disordered" evidence="1">
    <location>
        <begin position="1059"/>
        <end position="1111"/>
    </location>
</feature>
<dbReference type="GO" id="GO:0006281">
    <property type="term" value="P:DNA repair"/>
    <property type="evidence" value="ECO:0007669"/>
    <property type="project" value="InterPro"/>
</dbReference>
<dbReference type="InterPro" id="IPR029312">
    <property type="entry name" value="FANCI_HD2"/>
</dbReference>
<feature type="compositionally biased region" description="Low complexity" evidence="1">
    <location>
        <begin position="1087"/>
        <end position="1100"/>
    </location>
</feature>
<dbReference type="Pfam" id="PF14678">
    <property type="entry name" value="FANCI_S4"/>
    <property type="match status" value="1"/>
</dbReference>
<gene>
    <name evidence="7" type="ORF">Rsub_03382</name>
</gene>
<keyword evidence="8" id="KW-1185">Reference proteome</keyword>
<dbReference type="GO" id="GO:0070182">
    <property type="term" value="F:DNA polymerase binding"/>
    <property type="evidence" value="ECO:0007669"/>
    <property type="project" value="TreeGrafter"/>
</dbReference>
<evidence type="ECO:0000313" key="8">
    <source>
        <dbReference type="Proteomes" id="UP000247498"/>
    </source>
</evidence>
<feature type="region of interest" description="Disordered" evidence="1">
    <location>
        <begin position="733"/>
        <end position="754"/>
    </location>
</feature>
<feature type="region of interest" description="Disordered" evidence="1">
    <location>
        <begin position="155"/>
        <end position="188"/>
    </location>
</feature>
<feature type="domain" description="FANCI helical" evidence="6">
    <location>
        <begin position="613"/>
        <end position="822"/>
    </location>
</feature>
<feature type="region of interest" description="Disordered" evidence="1">
    <location>
        <begin position="1152"/>
        <end position="1196"/>
    </location>
</feature>
<reference evidence="7 8" key="1">
    <citation type="journal article" date="2018" name="Sci. Rep.">
        <title>Raphidocelis subcapitata (=Pseudokirchneriella subcapitata) provides an insight into genome evolution and environmental adaptations in the Sphaeropleales.</title>
        <authorList>
            <person name="Suzuki S."/>
            <person name="Yamaguchi H."/>
            <person name="Nakajima N."/>
            <person name="Kawachi M."/>
        </authorList>
    </citation>
    <scope>NUCLEOTIDE SEQUENCE [LARGE SCALE GENOMIC DNA]</scope>
    <source>
        <strain evidence="7 8">NIES-35</strain>
    </source>
</reference>
<feature type="compositionally biased region" description="Low complexity" evidence="1">
    <location>
        <begin position="1607"/>
        <end position="1620"/>
    </location>
</feature>
<evidence type="ECO:0000259" key="4">
    <source>
        <dbReference type="Pfam" id="PF14678"/>
    </source>
</evidence>
<feature type="compositionally biased region" description="Gly residues" evidence="1">
    <location>
        <begin position="1152"/>
        <end position="1164"/>
    </location>
</feature>
<sequence length="1739" mass="175857">MGMVADLLAAAGRGAAAQAGAGAVRQQLAQADAEAVCSELQELLAGPQGKEALSALLHATRPAERDAPAAQSACAALRRCVAARLPGWLGGMPAGAAPAVRDCVLVAMAELEHLAPADHVGLYSGCLSALAEGRPHATAVLELVPPCLLLIPPGAPESASQGDGGGRSAADAVDGGDGAPQGTPPTEASACHRQAAVHRLLHAEWRPEQVGALLSVVREIRLRPPEAREAVRKAISCVRTAELQQLPPVLYQVLLVSAAGARVYALGKITELFDQLARGAGGRGGGGPSSVLLQVQGTVLMHISTLLKYDAALGTEWIKHLRTGGLRPSPFLLQVALAMCGVARLEGQMLQLLRRAVVAGYASEQVGTGCAWLEPERSGEGAPTGSSAEGRHASGASLEAALLQAIRQSKFAGELVVPGAITLARQLLSCPVTSPLHLVLACAADGGAVGAAAGGGRVPSQAPPNTRAVRLGLLLLGCVFEHHAEARDEVLRSCQLGATKLEACLPHVLLLSRLCAAQPALLAAHTQPLKDCLSHFAALPPEAAMALLRALWPLCRVRRELQDHVIMLLRKVMYGRDPNSRVVAIRGFIHLIVEQLKSAPPSPPGSSDEAGPSQASCSQEPLSQMSALASGGGVNLLQELAGMLRRALTQQAPVREALYSGVTQILAADPRCHELLSELLLPHLERYITPGDAVPPLALERCVAVHQLGGDPSLVEPLPALLACARRLAALQPEEGEAPPGSSEASAGAATQPPALRAERGCESSLALQRLLSGLRSRLLRGCPEDFGVSNALDLAPGSAAGRLNQMRVSALLGAIEVAVEDVVADCQLLNLRLAQDGAPPPGGARHAARCLHQLSAALAMHQRLSDLARGGAKPGGSKGKRGTATSGGGSGGQQGGAAAKAAAAKAGAEGGYVPVTARAPQLSAACLAALCNAIRRDGLLASPPGGWEAAADEDADADGGAGEPTPAASVLTGLAGGGGGGGGGGGRDIAAALSEHTQLVRDDRFRAFVLSAAANHLEAARRDAAGAALMGGGAAGGGWLVLCGPLYKLAKTIMDTATPGGRHVGPRSMGAPAAKAPKGGKGGKGSKPAATASASAASGGDAGGADGGGGAGGGETLEWLAVRALHEAVLLADASQQLGALARALLPRAGGGGGGGGGEGAGEARGQDAAGQGGGGLTQGGGSQRRDQGAPAGGDAGLVAAVAPLLRQLQGGVDSLMRTGCFKPAAAAAQTLLLLGRCLAAAETSLANAAAAAPAPRSAQQQATQAPAQPQPRQPQAQAQPQAAEARAAAAAARDASQALSDWAALACQQQEPEVTHLGLIKTLLEVHIRFSRARDDVASLALVASDIQRVVGQADTETQPTQTQGRAFPALTAKRTGQPSGAFVLAYLEEALAEVERAIAGLARGPDEGGAPAGAAAQQRMRAAVCRRLEAAAGVLDVVVNTVFAAAPIVDATVKVLTRAYRTLLAAAKLHTPPRPERGAAAAGAGGGGSGRGVASSAAAAAVTPEFVKLAAFVNGGLTPHVYAFIHDSHEPKDSDGEEAAARTTLAARISRARRDARSIPNLVFGLEAWERQLVVAGKAAKVNLLRNAKRSTNRDFKIKSAHIGGQPAPRAAAGGLAHSKGAKRRAEQEAAAPSGRPPKVPAHAGAGGPRRAAAAYGEAEGEAEAEGEGEGEGETYADGEEAYGEGEGEDEQEEGEEEGEEDDMMQEGGDGEEEEEEEEGEEGGGAYDAEGEEDQD</sequence>
<feature type="compositionally biased region" description="Gly residues" evidence="1">
    <location>
        <begin position="1101"/>
        <end position="1111"/>
    </location>
</feature>
<organism evidence="7 8">
    <name type="scientific">Raphidocelis subcapitata</name>
    <dbReference type="NCBI Taxonomy" id="307507"/>
    <lineage>
        <taxon>Eukaryota</taxon>
        <taxon>Viridiplantae</taxon>
        <taxon>Chlorophyta</taxon>
        <taxon>core chlorophytes</taxon>
        <taxon>Chlorophyceae</taxon>
        <taxon>CS clade</taxon>
        <taxon>Sphaeropleales</taxon>
        <taxon>Selenastraceae</taxon>
        <taxon>Raphidocelis</taxon>
    </lineage>
</organism>
<dbReference type="Pfam" id="PF14679">
    <property type="entry name" value="FANCI_HD1"/>
    <property type="match status" value="1"/>
</dbReference>
<feature type="domain" description="FANCI solenoid 2" evidence="3">
    <location>
        <begin position="417"/>
        <end position="589"/>
    </location>
</feature>
<dbReference type="OrthoDB" id="548471at2759"/>
<feature type="region of interest" description="Disordered" evidence="1">
    <location>
        <begin position="946"/>
        <end position="977"/>
    </location>
</feature>
<dbReference type="STRING" id="307507.A0A2V0NSE5"/>
<dbReference type="EMBL" id="BDRX01000015">
    <property type="protein sequence ID" value="GBF90249.1"/>
    <property type="molecule type" value="Genomic_DNA"/>
</dbReference>
<evidence type="ECO:0000259" key="5">
    <source>
        <dbReference type="Pfam" id="PF14679"/>
    </source>
</evidence>
<feature type="domain" description="FANCI solenoid 4" evidence="4">
    <location>
        <begin position="1501"/>
        <end position="1604"/>
    </location>
</feature>
<feature type="compositionally biased region" description="Gly residues" evidence="1">
    <location>
        <begin position="1172"/>
        <end position="1184"/>
    </location>
</feature>
<feature type="compositionally biased region" description="Gly residues" evidence="1">
    <location>
        <begin position="886"/>
        <end position="896"/>
    </location>
</feature>
<evidence type="ECO:0000256" key="1">
    <source>
        <dbReference type="SAM" id="MobiDB-lite"/>
    </source>
</evidence>
<dbReference type="PANTHER" id="PTHR21818:SF0">
    <property type="entry name" value="FANCONI ANEMIA GROUP I PROTEIN"/>
    <property type="match status" value="1"/>
</dbReference>
<feature type="region of interest" description="Disordered" evidence="1">
    <location>
        <begin position="599"/>
        <end position="622"/>
    </location>
</feature>
<evidence type="ECO:0000259" key="3">
    <source>
        <dbReference type="Pfam" id="PF14676"/>
    </source>
</evidence>
<dbReference type="Pfam" id="PF14680">
    <property type="entry name" value="FANCI_HD2"/>
    <property type="match status" value="1"/>
</dbReference>
<feature type="compositionally biased region" description="Acidic residues" evidence="1">
    <location>
        <begin position="1662"/>
        <end position="1725"/>
    </location>
</feature>
<feature type="compositionally biased region" description="Low complexity" evidence="1">
    <location>
        <begin position="733"/>
        <end position="750"/>
    </location>
</feature>
<feature type="region of interest" description="Disordered" evidence="1">
    <location>
        <begin position="1253"/>
        <end position="1292"/>
    </location>
</feature>
<feature type="compositionally biased region" description="Polar residues" evidence="1">
    <location>
        <begin position="613"/>
        <end position="622"/>
    </location>
</feature>
<feature type="region of interest" description="Disordered" evidence="1">
    <location>
        <begin position="1604"/>
        <end position="1739"/>
    </location>
</feature>
<accession>A0A2V0NSE5</accession>
<dbReference type="InterPro" id="IPR029308">
    <property type="entry name" value="FANCI_S1"/>
</dbReference>
<feature type="domain" description="FANCI solenoid 1" evidence="2">
    <location>
        <begin position="193"/>
        <end position="306"/>
    </location>
</feature>
<evidence type="ECO:0000259" key="2">
    <source>
        <dbReference type="Pfam" id="PF14675"/>
    </source>
</evidence>
<feature type="region of interest" description="Disordered" evidence="1">
    <location>
        <begin position="869"/>
        <end position="897"/>
    </location>
</feature>
<evidence type="ECO:0000259" key="6">
    <source>
        <dbReference type="Pfam" id="PF14680"/>
    </source>
</evidence>
<proteinExistence type="predicted"/>
<dbReference type="PANTHER" id="PTHR21818">
    <property type="entry name" value="BC025462 PROTEIN"/>
    <property type="match status" value="1"/>
</dbReference>
<dbReference type="Pfam" id="PF14676">
    <property type="entry name" value="FANCI_S2"/>
    <property type="match status" value="1"/>
</dbReference>
<dbReference type="InParanoid" id="A0A2V0NSE5"/>
<dbReference type="InterPro" id="IPR029315">
    <property type="entry name" value="FANCI_S2"/>
</dbReference>
<evidence type="ECO:0008006" key="9">
    <source>
        <dbReference type="Google" id="ProtNLM"/>
    </source>
</evidence>
<feature type="compositionally biased region" description="Low complexity" evidence="1">
    <location>
        <begin position="1652"/>
        <end position="1661"/>
    </location>
</feature>
<dbReference type="InterPro" id="IPR026171">
    <property type="entry name" value="FANCI"/>
</dbReference>
<protein>
    <recommendedName>
        <fullName evidence="9">Fanconi anemia group I protein</fullName>
    </recommendedName>
</protein>
<comment type="caution">
    <text evidence="7">The sequence shown here is derived from an EMBL/GenBank/DDBJ whole genome shotgun (WGS) entry which is preliminary data.</text>
</comment>
<dbReference type="FunCoup" id="A0A2V0NSE5">
    <property type="interactions" value="878"/>
</dbReference>
<dbReference type="InterPro" id="IPR029310">
    <property type="entry name" value="FANCI_HD1"/>
</dbReference>
<dbReference type="Proteomes" id="UP000247498">
    <property type="component" value="Unassembled WGS sequence"/>
</dbReference>
<dbReference type="InterPro" id="IPR029314">
    <property type="entry name" value="FANCI_S4"/>
</dbReference>
<name>A0A2V0NSE5_9CHLO</name>
<dbReference type="Pfam" id="PF14675">
    <property type="entry name" value="FANCI_S1"/>
    <property type="match status" value="1"/>
</dbReference>
<feature type="domain" description="FANCI helical" evidence="5">
    <location>
        <begin position="313"/>
        <end position="375"/>
    </location>
</feature>
<feature type="compositionally biased region" description="Low complexity" evidence="1">
    <location>
        <begin position="1253"/>
        <end position="1269"/>
    </location>
</feature>
<feature type="compositionally biased region" description="Low complexity" evidence="1">
    <location>
        <begin position="1275"/>
        <end position="1292"/>
    </location>
</feature>
<evidence type="ECO:0000313" key="7">
    <source>
        <dbReference type="EMBL" id="GBF90249.1"/>
    </source>
</evidence>